<dbReference type="InterPro" id="IPR019277">
    <property type="entry name" value="DUF2304"/>
</dbReference>
<accession>O05378</accession>
<gene>
    <name evidence="2" type="ORF">S23Aspa_0010</name>
</gene>
<dbReference type="EMBL" id="AB002668">
    <property type="protein sequence ID" value="BAA19645.1"/>
    <property type="molecule type" value="Genomic_DNA"/>
</dbReference>
<protein>
    <submittedName>
        <fullName evidence="3">Serotype b-specific antigen synthesis gene cluster</fullName>
    </submittedName>
</protein>
<proteinExistence type="predicted"/>
<keyword evidence="1" id="KW-1133">Transmembrane helix</keyword>
<name>O05378_AGGAC</name>
<dbReference type="AlphaFoldDB" id="O05378"/>
<feature type="transmembrane region" description="Helical" evidence="1">
    <location>
        <begin position="36"/>
        <end position="54"/>
    </location>
</feature>
<dbReference type="Pfam" id="PF10066">
    <property type="entry name" value="DUF2304"/>
    <property type="match status" value="1"/>
</dbReference>
<evidence type="ECO:0000313" key="2">
    <source>
        <dbReference type="EMBL" id="AGO88223.1"/>
    </source>
</evidence>
<evidence type="ECO:0000256" key="1">
    <source>
        <dbReference type="SAM" id="Phobius"/>
    </source>
</evidence>
<sequence length="126" mass="14590">MTATLQVLLVIFSVLLLILIIRDVSRSKIIFSDFSYWLLFSIFLILIAIFPKITEWLALLMGIKTVAFSVFLMVVTMLIMLTLSLSFRISILNRRFIQLTQNLALLENENARRLDKLEKNLKIINA</sequence>
<keyword evidence="1" id="KW-0812">Transmembrane</keyword>
<reference evidence="3" key="1">
    <citation type="journal article" date="1998" name="Infect. Immun.">
        <title>Identification of a genetic locus essential for serotype b-specific antigen synthesis in Actinobacillus actinomycetemcomitans.</title>
        <authorList>
            <person name="Yoshida Y."/>
            <person name="Nakano Y."/>
            <person name="Yamashita Y."/>
            <person name="Koga T."/>
        </authorList>
    </citation>
    <scope>NUCLEOTIDE SEQUENCE</scope>
    <source>
        <strain evidence="3">Y4</strain>
    </source>
</reference>
<dbReference type="EMBL" id="JX470549">
    <property type="protein sequence ID" value="AGO88223.1"/>
    <property type="molecule type" value="Genomic_DNA"/>
</dbReference>
<feature type="transmembrane region" description="Helical" evidence="1">
    <location>
        <begin position="66"/>
        <end position="87"/>
    </location>
</feature>
<dbReference type="RefSeq" id="WP_005579031.1">
    <property type="nucleotide sequence ID" value="NZ_CP012958.1"/>
</dbReference>
<evidence type="ECO:0000313" key="3">
    <source>
        <dbReference type="EMBL" id="BAA19645.1"/>
    </source>
</evidence>
<dbReference type="GeneID" id="77212274"/>
<keyword evidence="1" id="KW-0472">Membrane</keyword>
<organism evidence="3">
    <name type="scientific">Aggregatibacter actinomycetemcomitans</name>
    <name type="common">Actinobacillus actinomycetemcomitans</name>
    <name type="synonym">Haemophilus actinomycetemcomitans</name>
    <dbReference type="NCBI Taxonomy" id="714"/>
    <lineage>
        <taxon>Bacteria</taxon>
        <taxon>Pseudomonadati</taxon>
        <taxon>Pseudomonadota</taxon>
        <taxon>Gammaproteobacteria</taxon>
        <taxon>Pasteurellales</taxon>
        <taxon>Pasteurellaceae</taxon>
        <taxon>Aggregatibacter</taxon>
    </lineage>
</organism>
<reference evidence="2" key="3">
    <citation type="submission" date="2012-08" db="EMBL/GenBank/DDBJ databases">
        <authorList>
            <person name="Sun R."/>
            <person name="Kittichotirat W."/>
            <person name="Wang J."/>
            <person name="Jan M."/>
            <person name="Asikainen S."/>
            <person name="Bumgarner R.E."/>
            <person name="Chen C."/>
        </authorList>
    </citation>
    <scope>NUCLEOTIDE SEQUENCE</scope>
    <source>
        <strain evidence="2">S23A</strain>
    </source>
</reference>
<reference evidence="3" key="2">
    <citation type="journal article" date="1999" name="J. Biol. Chem.">
        <title>A novel NDP-6-deoxyhexosyl-4-ulose reductase in the pathway for the synthesis of thymidine diphosphate-D-fucose.</title>
        <authorList>
            <person name="Yoshida Y."/>
            <person name="Nakano Y."/>
            <person name="Nezu T."/>
            <person name="Yamashita Y."/>
            <person name="Koga T."/>
        </authorList>
    </citation>
    <scope>NUCLEOTIDE SEQUENCE</scope>
    <source>
        <strain evidence="3">Y4</strain>
    </source>
</reference>
<feature type="transmembrane region" description="Helical" evidence="1">
    <location>
        <begin position="6"/>
        <end position="24"/>
    </location>
</feature>